<dbReference type="Proteomes" id="UP000051494">
    <property type="component" value="Unassembled WGS sequence"/>
</dbReference>
<dbReference type="EMBL" id="LKHV02000001">
    <property type="protein sequence ID" value="MCS5708683.1"/>
    <property type="molecule type" value="Genomic_DNA"/>
</dbReference>
<sequence length="171" mass="18833">MRWNTISPALATRLAALLNKPIAQITLSFYCESKDAVEAINTALENNESITHLNTHLLGPDVEYQYDIKPRAPAKQLEIAHTDVEASDPDSWTDSFSTFFTEISNDLGKFVGDATSVVSDMTGRMGNNLLTQFRNLNLSAACSSVTCIPTIPSLTFGEDERQDTANRKKCD</sequence>
<evidence type="ECO:0000313" key="3">
    <source>
        <dbReference type="Proteomes" id="UP000051494"/>
    </source>
</evidence>
<proteinExistence type="predicted"/>
<name>A0A0Q9YEV0_9GAMM</name>
<reference evidence="2" key="2">
    <citation type="journal article" date="2016" name="Genome Announc.">
        <title>Draft Genome Sequences of Two Novel Amoeba-Resistant Intranuclear Bacteria, 'Candidatus Berkiella cookevillensis' and 'Candidatus Berkiella aquae'.</title>
        <authorList>
            <person name="Mehari Y.T."/>
            <person name="Arivett B.A."/>
            <person name="Farone A.L."/>
            <person name="Gunderson J.H."/>
            <person name="Farone M.B."/>
        </authorList>
    </citation>
    <scope>NUCLEOTIDE SEQUENCE</scope>
    <source>
        <strain evidence="2">CC99</strain>
    </source>
</reference>
<dbReference type="AlphaFoldDB" id="A0A0Q9YEV0"/>
<gene>
    <name evidence="2" type="ORF">CC99x_007150</name>
    <name evidence="1" type="ORF">CC99x_01691</name>
</gene>
<evidence type="ECO:0000313" key="1">
    <source>
        <dbReference type="EMBL" id="KRG18249.1"/>
    </source>
</evidence>
<reference evidence="2" key="3">
    <citation type="submission" date="2021-06" db="EMBL/GenBank/DDBJ databases">
        <title>Genomic Description and Analysis of Intracellular Bacteria, Candidatus Berkiella cookevillensis and Candidatus Berkiella aquae.</title>
        <authorList>
            <person name="Kidane D.T."/>
            <person name="Mehari Y.T."/>
            <person name="Rice F.C."/>
            <person name="Arivett B.A."/>
            <person name="Farone A.L."/>
            <person name="Berk S.G."/>
            <person name="Farone M.B."/>
        </authorList>
    </citation>
    <scope>NUCLEOTIDE SEQUENCE</scope>
    <source>
        <strain evidence="2">CC99</strain>
    </source>
</reference>
<evidence type="ECO:0000313" key="2">
    <source>
        <dbReference type="EMBL" id="MCS5708683.1"/>
    </source>
</evidence>
<dbReference type="STRING" id="437022.CC99x_01691"/>
<protein>
    <submittedName>
        <fullName evidence="1">Uncharacterized protein</fullName>
    </submittedName>
</protein>
<reference evidence="1" key="1">
    <citation type="submission" date="2015-09" db="EMBL/GenBank/DDBJ databases">
        <title>Draft Genome Sequences of Two Novel Amoeba-resistant Intranuclear Bacteria, Candidatus Berkiella cookevillensis and Candidatus Berkiella aquae.</title>
        <authorList>
            <person name="Mehari Y.T."/>
            <person name="Arivett B.A."/>
            <person name="Farone A.L."/>
            <person name="Gunderson J.H."/>
            <person name="Farone M.B."/>
        </authorList>
    </citation>
    <scope>NUCLEOTIDE SEQUENCE [LARGE SCALE GENOMIC DNA]</scope>
    <source>
        <strain evidence="1">CC99</strain>
    </source>
</reference>
<dbReference type="EMBL" id="LKHV01000008">
    <property type="protein sequence ID" value="KRG18249.1"/>
    <property type="molecule type" value="Genomic_DNA"/>
</dbReference>
<keyword evidence="3" id="KW-1185">Reference proteome</keyword>
<comment type="caution">
    <text evidence="1">The sequence shown here is derived from an EMBL/GenBank/DDBJ whole genome shotgun (WGS) entry which is preliminary data.</text>
</comment>
<accession>A0A0Q9YEV0</accession>
<organism evidence="1">
    <name type="scientific">Candidatus Berkiella cookevillensis</name>
    <dbReference type="NCBI Taxonomy" id="437022"/>
    <lineage>
        <taxon>Bacteria</taxon>
        <taxon>Pseudomonadati</taxon>
        <taxon>Pseudomonadota</taxon>
        <taxon>Gammaproteobacteria</taxon>
        <taxon>Candidatus Berkiellales</taxon>
        <taxon>Candidatus Berkiellaceae</taxon>
        <taxon>Candidatus Berkiella</taxon>
    </lineage>
</organism>
<dbReference type="RefSeq" id="WP_057624778.1">
    <property type="nucleotide sequence ID" value="NZ_LKHV02000001.1"/>
</dbReference>